<name>A0A3R9AAW7_9HYPH</name>
<organism evidence="2 3">
    <name type="scientific">Rhizobium pisi</name>
    <dbReference type="NCBI Taxonomy" id="574561"/>
    <lineage>
        <taxon>Bacteria</taxon>
        <taxon>Pseudomonadati</taxon>
        <taxon>Pseudomonadota</taxon>
        <taxon>Alphaproteobacteria</taxon>
        <taxon>Hyphomicrobiales</taxon>
        <taxon>Rhizobiaceae</taxon>
        <taxon>Rhizobium/Agrobacterium group</taxon>
        <taxon>Rhizobium</taxon>
    </lineage>
</organism>
<dbReference type="AlphaFoldDB" id="A0A3R9AAW7"/>
<protein>
    <submittedName>
        <fullName evidence="2">Uncharacterized protein</fullName>
    </submittedName>
</protein>
<evidence type="ECO:0000313" key="2">
    <source>
        <dbReference type="EMBL" id="RSB65913.1"/>
    </source>
</evidence>
<feature type="transmembrane region" description="Helical" evidence="1">
    <location>
        <begin position="22"/>
        <end position="41"/>
    </location>
</feature>
<evidence type="ECO:0000313" key="3">
    <source>
        <dbReference type="Proteomes" id="UP000277279"/>
    </source>
</evidence>
<dbReference type="Proteomes" id="UP000277279">
    <property type="component" value="Unassembled WGS sequence"/>
</dbReference>
<keyword evidence="1" id="KW-1133">Transmembrane helix</keyword>
<sequence>MRQPAPPLPDLRAPYIGDMDKIYVLLIFAAAIAIIFVGGRWNTSDVDHYMGFDNLRSRRKRQAPSDEADGKEE</sequence>
<accession>A0A3R9AAW7</accession>
<comment type="caution">
    <text evidence="2">The sequence shown here is derived from an EMBL/GenBank/DDBJ whole genome shotgun (WGS) entry which is preliminary data.</text>
</comment>
<proteinExistence type="predicted"/>
<keyword evidence="1" id="KW-0472">Membrane</keyword>
<reference evidence="2 3" key="1">
    <citation type="submission" date="2018-11" db="EMBL/GenBank/DDBJ databases">
        <authorList>
            <person name="Huo Y."/>
        </authorList>
    </citation>
    <scope>NUCLEOTIDE SEQUENCE [LARGE SCALE GENOMIC DNA]</scope>
    <source>
        <strain evidence="2 3">DSM 30132</strain>
    </source>
</reference>
<gene>
    <name evidence="2" type="ORF">EFD55_26135</name>
</gene>
<evidence type="ECO:0000256" key="1">
    <source>
        <dbReference type="SAM" id="Phobius"/>
    </source>
</evidence>
<keyword evidence="1" id="KW-0812">Transmembrane</keyword>
<dbReference type="EMBL" id="RJJT01000022">
    <property type="protein sequence ID" value="RSB65913.1"/>
    <property type="molecule type" value="Genomic_DNA"/>
</dbReference>